<name>S7V3Q2_DESML</name>
<dbReference type="Proteomes" id="UP000014977">
    <property type="component" value="Unassembled WGS sequence"/>
</dbReference>
<gene>
    <name evidence="2" type="ORF">dsmv_2620</name>
</gene>
<evidence type="ECO:0000256" key="1">
    <source>
        <dbReference type="SAM" id="Phobius"/>
    </source>
</evidence>
<feature type="transmembrane region" description="Helical" evidence="1">
    <location>
        <begin position="88"/>
        <end position="110"/>
    </location>
</feature>
<dbReference type="eggNOG" id="COG1950">
    <property type="taxonomic scope" value="Bacteria"/>
</dbReference>
<dbReference type="Pfam" id="PF04020">
    <property type="entry name" value="Phage_holin_4_2"/>
    <property type="match status" value="1"/>
</dbReference>
<feature type="transmembrane region" description="Helical" evidence="1">
    <location>
        <begin position="57"/>
        <end position="76"/>
    </location>
</feature>
<dbReference type="AlphaFoldDB" id="S7V3Q2"/>
<keyword evidence="1" id="KW-0812">Transmembrane</keyword>
<keyword evidence="3" id="KW-1185">Reference proteome</keyword>
<dbReference type="OrthoDB" id="6402664at2"/>
<feature type="transmembrane region" description="Helical" evidence="1">
    <location>
        <begin position="31"/>
        <end position="51"/>
    </location>
</feature>
<evidence type="ECO:0008006" key="4">
    <source>
        <dbReference type="Google" id="ProtNLM"/>
    </source>
</evidence>
<dbReference type="STRING" id="897.B2D07_03695"/>
<reference evidence="2 3" key="1">
    <citation type="journal article" date="2013" name="Genome Announc.">
        <title>Draft genome sequences for three mercury-methylating, sulfate-reducing bacteria.</title>
        <authorList>
            <person name="Brown S.D."/>
            <person name="Hurt R.A.Jr."/>
            <person name="Gilmour C.C."/>
            <person name="Elias D.A."/>
        </authorList>
    </citation>
    <scope>NUCLEOTIDE SEQUENCE [LARGE SCALE GENOMIC DNA]</scope>
    <source>
        <strain evidence="2 3">DSM 2059</strain>
    </source>
</reference>
<sequence>MNFLLNILFFSAAVFIVANIMPTIRIKNYGTAVVVALVYSVISFLVGWLLTILAFPFIVITFGLFTFVVNAILLWLTDKFLDDFEIDGFGSTLIAAFLISLINSGLRWLLL</sequence>
<protein>
    <recommendedName>
        <fullName evidence="4">Phage holin family protein</fullName>
    </recommendedName>
</protein>
<keyword evidence="1" id="KW-0472">Membrane</keyword>
<dbReference type="EMBL" id="ATHJ01000090">
    <property type="protein sequence ID" value="EPR39278.1"/>
    <property type="molecule type" value="Genomic_DNA"/>
</dbReference>
<evidence type="ECO:0000313" key="2">
    <source>
        <dbReference type="EMBL" id="EPR39278.1"/>
    </source>
</evidence>
<accession>S7V3Q2</accession>
<dbReference type="InterPro" id="IPR007165">
    <property type="entry name" value="Phage_holin_4_2"/>
</dbReference>
<evidence type="ECO:0000313" key="3">
    <source>
        <dbReference type="Proteomes" id="UP000014977"/>
    </source>
</evidence>
<keyword evidence="1" id="KW-1133">Transmembrane helix</keyword>
<dbReference type="PANTHER" id="PTHR37309:SF1">
    <property type="entry name" value="SLR0284 PROTEIN"/>
    <property type="match status" value="1"/>
</dbReference>
<comment type="caution">
    <text evidence="2">The sequence shown here is derived from an EMBL/GenBank/DDBJ whole genome shotgun (WGS) entry which is preliminary data.</text>
</comment>
<feature type="transmembrane region" description="Helical" evidence="1">
    <location>
        <begin position="6"/>
        <end position="24"/>
    </location>
</feature>
<dbReference type="RefSeq" id="WP_020877377.1">
    <property type="nucleotide sequence ID" value="NZ_ATHJ01000090.1"/>
</dbReference>
<dbReference type="PANTHER" id="PTHR37309">
    <property type="entry name" value="SLR0284 PROTEIN"/>
    <property type="match status" value="1"/>
</dbReference>
<organism evidence="2 3">
    <name type="scientific">Desulfococcus multivorans DSM 2059</name>
    <dbReference type="NCBI Taxonomy" id="1121405"/>
    <lineage>
        <taxon>Bacteria</taxon>
        <taxon>Pseudomonadati</taxon>
        <taxon>Thermodesulfobacteriota</taxon>
        <taxon>Desulfobacteria</taxon>
        <taxon>Desulfobacterales</taxon>
        <taxon>Desulfococcaceae</taxon>
        <taxon>Desulfococcus</taxon>
    </lineage>
</organism>
<proteinExistence type="predicted"/>